<keyword evidence="7 8" id="KW-0067">ATP-binding</keyword>
<dbReference type="PROSITE" id="PS00107">
    <property type="entry name" value="PROTEIN_KINASE_ATP"/>
    <property type="match status" value="1"/>
</dbReference>
<feature type="domain" description="FHA" evidence="9">
    <location>
        <begin position="41"/>
        <end position="95"/>
    </location>
</feature>
<evidence type="ECO:0000256" key="1">
    <source>
        <dbReference type="ARBA" id="ARBA00005575"/>
    </source>
</evidence>
<evidence type="ECO:0000313" key="12">
    <source>
        <dbReference type="Proteomes" id="UP001556367"/>
    </source>
</evidence>
<dbReference type="PANTHER" id="PTHR24346:SF82">
    <property type="entry name" value="KP78A-RELATED"/>
    <property type="match status" value="1"/>
</dbReference>
<reference evidence="12" key="1">
    <citation type="submission" date="2024-06" db="EMBL/GenBank/DDBJ databases">
        <title>Multi-omics analyses provide insights into the biosynthesis of the anticancer antibiotic pleurotin in Hohenbuehelia grisea.</title>
        <authorList>
            <person name="Weaver J.A."/>
            <person name="Alberti F."/>
        </authorList>
    </citation>
    <scope>NUCLEOTIDE SEQUENCE [LARGE SCALE GENOMIC DNA]</scope>
    <source>
        <strain evidence="12">T-177</strain>
    </source>
</reference>
<proteinExistence type="inferred from homology"/>
<dbReference type="InterPro" id="IPR017441">
    <property type="entry name" value="Protein_kinase_ATP_BS"/>
</dbReference>
<evidence type="ECO:0000256" key="5">
    <source>
        <dbReference type="ARBA" id="ARBA00022741"/>
    </source>
</evidence>
<comment type="similarity">
    <text evidence="2">Belongs to the protein kinase superfamily. CAMK Ser/Thr protein kinase family. NIM1 subfamily.</text>
</comment>
<evidence type="ECO:0000256" key="7">
    <source>
        <dbReference type="ARBA" id="ARBA00022840"/>
    </source>
</evidence>
<dbReference type="Pfam" id="PF00069">
    <property type="entry name" value="Pkinase"/>
    <property type="match status" value="1"/>
</dbReference>
<protein>
    <submittedName>
        <fullName evidence="11">Uncharacterized protein</fullName>
    </submittedName>
</protein>
<evidence type="ECO:0000256" key="3">
    <source>
        <dbReference type="ARBA" id="ARBA00022527"/>
    </source>
</evidence>
<feature type="binding site" evidence="8">
    <location>
        <position position="198"/>
    </location>
    <ligand>
        <name>ATP</name>
        <dbReference type="ChEBI" id="CHEBI:30616"/>
    </ligand>
</feature>
<keyword evidence="4" id="KW-0808">Transferase</keyword>
<dbReference type="Proteomes" id="UP001556367">
    <property type="component" value="Unassembled WGS sequence"/>
</dbReference>
<keyword evidence="5 8" id="KW-0547">Nucleotide-binding</keyword>
<evidence type="ECO:0000256" key="6">
    <source>
        <dbReference type="ARBA" id="ARBA00022777"/>
    </source>
</evidence>
<dbReference type="PANTHER" id="PTHR24346">
    <property type="entry name" value="MAP/MICROTUBULE AFFINITY-REGULATING KINASE"/>
    <property type="match status" value="1"/>
</dbReference>
<dbReference type="Gene3D" id="1.10.510.10">
    <property type="entry name" value="Transferase(Phosphotransferase) domain 1"/>
    <property type="match status" value="1"/>
</dbReference>
<dbReference type="SUPFAM" id="SSF56112">
    <property type="entry name" value="Protein kinase-like (PK-like)"/>
    <property type="match status" value="1"/>
</dbReference>
<dbReference type="InterPro" id="IPR011009">
    <property type="entry name" value="Kinase-like_dom_sf"/>
</dbReference>
<evidence type="ECO:0000259" key="10">
    <source>
        <dbReference type="PROSITE" id="PS50011"/>
    </source>
</evidence>
<keyword evidence="12" id="KW-1185">Reference proteome</keyword>
<evidence type="ECO:0000313" key="11">
    <source>
        <dbReference type="EMBL" id="KAL0951444.1"/>
    </source>
</evidence>
<keyword evidence="6" id="KW-0418">Kinase</keyword>
<organism evidence="11 12">
    <name type="scientific">Hohenbuehelia grisea</name>
    <dbReference type="NCBI Taxonomy" id="104357"/>
    <lineage>
        <taxon>Eukaryota</taxon>
        <taxon>Fungi</taxon>
        <taxon>Dikarya</taxon>
        <taxon>Basidiomycota</taxon>
        <taxon>Agaricomycotina</taxon>
        <taxon>Agaricomycetes</taxon>
        <taxon>Agaricomycetidae</taxon>
        <taxon>Agaricales</taxon>
        <taxon>Pleurotineae</taxon>
        <taxon>Pleurotaceae</taxon>
        <taxon>Hohenbuehelia</taxon>
    </lineage>
</organism>
<dbReference type="SMART" id="SM00220">
    <property type="entry name" value="S_TKc"/>
    <property type="match status" value="1"/>
</dbReference>
<comment type="caution">
    <text evidence="11">The sequence shown here is derived from an EMBL/GenBank/DDBJ whole genome shotgun (WGS) entry which is preliminary data.</text>
</comment>
<keyword evidence="3" id="KW-0723">Serine/threonine-protein kinase</keyword>
<evidence type="ECO:0000256" key="8">
    <source>
        <dbReference type="PROSITE-ProRule" id="PRU10141"/>
    </source>
</evidence>
<gene>
    <name evidence="11" type="ORF">HGRIS_008133</name>
</gene>
<evidence type="ECO:0000256" key="2">
    <source>
        <dbReference type="ARBA" id="ARBA00010791"/>
    </source>
</evidence>
<dbReference type="Pfam" id="PF00498">
    <property type="entry name" value="FHA"/>
    <property type="match status" value="1"/>
</dbReference>
<feature type="domain" description="Protein kinase" evidence="10">
    <location>
        <begin position="169"/>
        <end position="296"/>
    </location>
</feature>
<dbReference type="EMBL" id="JASNQZ010000011">
    <property type="protein sequence ID" value="KAL0951444.1"/>
    <property type="molecule type" value="Genomic_DNA"/>
</dbReference>
<sequence length="296" mass="32939">MSNAKDAHQCRAAASDICAKLVTTNRKGRKEAIVLRINKPVTIGRNPDLCTYVITDPFVSSLHCKLYAIHSGTGGIIVSCQDLSTNGLILNGHTIRRTSVILMHGDILELPTSLSTLQDAGVCAFDVQVIIAPLEFKCVHVYEEPRDKVHIFDPTPPLQPAQKSIGNYVVTSHCLGSGTFATVHLALDKKVHRQVACKSIKAKKESELNQVWKEVKILMALNHPNINRVYAVEQDKKFLHIFLQLCTGGDLFTYITSRPQTLNRLGEGEAKYIMYQLLKGLSYIHSKMISHRDLKV</sequence>
<evidence type="ECO:0000256" key="4">
    <source>
        <dbReference type="ARBA" id="ARBA00022679"/>
    </source>
</evidence>
<dbReference type="InterPro" id="IPR000719">
    <property type="entry name" value="Prot_kinase_dom"/>
</dbReference>
<name>A0ABR3J730_9AGAR</name>
<dbReference type="PROSITE" id="PS50006">
    <property type="entry name" value="FHA_DOMAIN"/>
    <property type="match status" value="1"/>
</dbReference>
<dbReference type="InterPro" id="IPR008984">
    <property type="entry name" value="SMAD_FHA_dom_sf"/>
</dbReference>
<dbReference type="InterPro" id="IPR000253">
    <property type="entry name" value="FHA_dom"/>
</dbReference>
<dbReference type="PROSITE" id="PS50011">
    <property type="entry name" value="PROTEIN_KINASE_DOM"/>
    <property type="match status" value="1"/>
</dbReference>
<accession>A0ABR3J730</accession>
<dbReference type="SUPFAM" id="SSF49879">
    <property type="entry name" value="SMAD/FHA domain"/>
    <property type="match status" value="1"/>
</dbReference>
<comment type="similarity">
    <text evidence="1">Belongs to the protein kinase superfamily. CAMK Ser/Thr protein kinase family. CHEK2 subfamily.</text>
</comment>
<evidence type="ECO:0000259" key="9">
    <source>
        <dbReference type="PROSITE" id="PS50006"/>
    </source>
</evidence>
<dbReference type="CDD" id="cd22670">
    <property type="entry name" value="FHA_MEK1-like"/>
    <property type="match status" value="1"/>
</dbReference>
<dbReference type="Gene3D" id="2.60.200.20">
    <property type="match status" value="1"/>
</dbReference>
<dbReference type="SMART" id="SM00240">
    <property type="entry name" value="FHA"/>
    <property type="match status" value="1"/>
</dbReference>